<proteinExistence type="predicted"/>
<accession>A0ABT3AB24</accession>
<dbReference type="Proteomes" id="UP001652504">
    <property type="component" value="Unassembled WGS sequence"/>
</dbReference>
<organism evidence="2 3">
    <name type="scientific">Fluctibacter corallii</name>
    <dbReference type="NCBI Taxonomy" id="2984329"/>
    <lineage>
        <taxon>Bacteria</taxon>
        <taxon>Pseudomonadati</taxon>
        <taxon>Pseudomonadota</taxon>
        <taxon>Gammaproteobacteria</taxon>
        <taxon>Alteromonadales</taxon>
        <taxon>Alteromonadaceae</taxon>
        <taxon>Fluctibacter</taxon>
    </lineage>
</organism>
<evidence type="ECO:0000313" key="2">
    <source>
        <dbReference type="EMBL" id="MCV2885876.1"/>
    </source>
</evidence>
<evidence type="ECO:0000313" key="3">
    <source>
        <dbReference type="Proteomes" id="UP001652504"/>
    </source>
</evidence>
<sequence length="297" mass="33172">MSRKCSRYVGFKIFVSLLAVFTLAIANAQSEPEEVVWYADLPEDGYNHELDIMDIEAEQIQLLKTLVKSDLTFNVINTPIIAGLEKIAQGEDACVSNVIHTPKRAAFAYFSAAYSVFLSHQIVYIEGNENAVEFADRVTTDGHFDLEYAAQLVSMPNIGVAESRAYASPLNDMLESIQSRLIFVHGDNNVASLLQALLNGDISYAIEYPDVAVKYAAKHAPNKRIALIPIDGVKSFVVGRIACSRTKKGRRVIKHLNQALRSLGTNPNYLNILRKPYHGQLKRHYTRAYNEVFGTEF</sequence>
<reference evidence="2 3" key="1">
    <citation type="submission" date="2022-10" db="EMBL/GenBank/DDBJ databases">
        <title>Aestuariibacter sp. AA17 isolated from Montipora capitata coral fragment.</title>
        <authorList>
            <person name="Emsley S.A."/>
            <person name="Pfannmuller K.M."/>
            <person name="Loughran R.M."/>
            <person name="Shlafstein M."/>
            <person name="Papke E."/>
            <person name="Saw J.H."/>
            <person name="Ushijima B."/>
            <person name="Videau P."/>
        </authorList>
    </citation>
    <scope>NUCLEOTIDE SEQUENCE [LARGE SCALE GENOMIC DNA]</scope>
    <source>
        <strain evidence="2 3">AA17</strain>
    </source>
</reference>
<evidence type="ECO:0000256" key="1">
    <source>
        <dbReference type="SAM" id="SignalP"/>
    </source>
</evidence>
<dbReference type="EMBL" id="JAOWKX010000007">
    <property type="protein sequence ID" value="MCV2885876.1"/>
    <property type="molecule type" value="Genomic_DNA"/>
</dbReference>
<feature type="signal peptide" evidence="1">
    <location>
        <begin position="1"/>
        <end position="28"/>
    </location>
</feature>
<dbReference type="RefSeq" id="WP_263713155.1">
    <property type="nucleotide sequence ID" value="NZ_JAOWKX010000007.1"/>
</dbReference>
<name>A0ABT3AB24_9ALTE</name>
<feature type="chain" id="PRO_5047490597" evidence="1">
    <location>
        <begin position="29"/>
        <end position="297"/>
    </location>
</feature>
<dbReference type="SUPFAM" id="SSF53850">
    <property type="entry name" value="Periplasmic binding protein-like II"/>
    <property type="match status" value="1"/>
</dbReference>
<keyword evidence="1" id="KW-0732">Signal</keyword>
<protein>
    <submittedName>
        <fullName evidence="2">Transporter substrate-binding domain-containing protein</fullName>
    </submittedName>
</protein>
<dbReference type="Gene3D" id="3.40.190.10">
    <property type="entry name" value="Periplasmic binding protein-like II"/>
    <property type="match status" value="2"/>
</dbReference>
<keyword evidence="3" id="KW-1185">Reference proteome</keyword>
<comment type="caution">
    <text evidence="2">The sequence shown here is derived from an EMBL/GenBank/DDBJ whole genome shotgun (WGS) entry which is preliminary data.</text>
</comment>
<gene>
    <name evidence="2" type="ORF">OE749_14350</name>
</gene>